<evidence type="ECO:0000259" key="25">
    <source>
        <dbReference type="PROSITE" id="PS50011"/>
    </source>
</evidence>
<dbReference type="EC" id="2.7.11.1" evidence="5"/>
<evidence type="ECO:0000256" key="20">
    <source>
        <dbReference type="ARBA" id="ARBA00047899"/>
    </source>
</evidence>
<keyword evidence="16 22" id="KW-0067">ATP-binding</keyword>
<dbReference type="Gene3D" id="3.30.200.20">
    <property type="entry name" value="Phosphorylase Kinase, domain 1"/>
    <property type="match status" value="1"/>
</dbReference>
<dbReference type="InterPro" id="IPR000719">
    <property type="entry name" value="Prot_kinase_dom"/>
</dbReference>
<evidence type="ECO:0000256" key="6">
    <source>
        <dbReference type="ARBA" id="ARBA00022475"/>
    </source>
</evidence>
<dbReference type="Pfam" id="PF00560">
    <property type="entry name" value="LRR_1"/>
    <property type="match status" value="7"/>
</dbReference>
<dbReference type="InterPro" id="IPR001611">
    <property type="entry name" value="Leu-rich_rpt"/>
</dbReference>
<evidence type="ECO:0000256" key="24">
    <source>
        <dbReference type="SAM" id="SignalP"/>
    </source>
</evidence>
<reference evidence="26" key="1">
    <citation type="submission" date="2018-01" db="EMBL/GenBank/DDBJ databases">
        <authorList>
            <person name="Mao J.F."/>
        </authorList>
    </citation>
    <scope>NUCLEOTIDE SEQUENCE</scope>
    <source>
        <strain evidence="26">Huo1</strain>
        <tissue evidence="26">Leaf</tissue>
    </source>
</reference>
<evidence type="ECO:0000256" key="13">
    <source>
        <dbReference type="ARBA" id="ARBA00022737"/>
    </source>
</evidence>
<dbReference type="Pfam" id="PF08263">
    <property type="entry name" value="LRRNT_2"/>
    <property type="match status" value="1"/>
</dbReference>
<evidence type="ECO:0000256" key="15">
    <source>
        <dbReference type="ARBA" id="ARBA00022777"/>
    </source>
</evidence>
<evidence type="ECO:0000256" key="12">
    <source>
        <dbReference type="ARBA" id="ARBA00022729"/>
    </source>
</evidence>
<dbReference type="PROSITE" id="PS00107">
    <property type="entry name" value="PROTEIN_KINASE_ATP"/>
    <property type="match status" value="1"/>
</dbReference>
<dbReference type="GO" id="GO:0004674">
    <property type="term" value="F:protein serine/threonine kinase activity"/>
    <property type="evidence" value="ECO:0007669"/>
    <property type="project" value="UniProtKB-KW"/>
</dbReference>
<accession>A0A8X8W0T1</accession>
<evidence type="ECO:0000256" key="9">
    <source>
        <dbReference type="ARBA" id="ARBA00022614"/>
    </source>
</evidence>
<evidence type="ECO:0000256" key="3">
    <source>
        <dbReference type="ARBA" id="ARBA00008684"/>
    </source>
</evidence>
<protein>
    <recommendedName>
        <fullName evidence="5">non-specific serine/threonine protein kinase</fullName>
        <ecNumber evidence="5">2.7.11.1</ecNumber>
    </recommendedName>
</protein>
<dbReference type="SUPFAM" id="SSF52047">
    <property type="entry name" value="RNI-like"/>
    <property type="match status" value="1"/>
</dbReference>
<dbReference type="FunFam" id="1.10.510.10:FF:000417">
    <property type="entry name" value="Leucine-rich repeat receptor-like protein kinase"/>
    <property type="match status" value="1"/>
</dbReference>
<dbReference type="PROSITE" id="PS50011">
    <property type="entry name" value="PROTEIN_KINASE_DOM"/>
    <property type="match status" value="1"/>
</dbReference>
<comment type="catalytic activity">
    <reaction evidence="21">
        <text>L-seryl-[protein] + ATP = O-phospho-L-seryl-[protein] + ADP + H(+)</text>
        <dbReference type="Rhea" id="RHEA:17989"/>
        <dbReference type="Rhea" id="RHEA-COMP:9863"/>
        <dbReference type="Rhea" id="RHEA-COMP:11604"/>
        <dbReference type="ChEBI" id="CHEBI:15378"/>
        <dbReference type="ChEBI" id="CHEBI:29999"/>
        <dbReference type="ChEBI" id="CHEBI:30616"/>
        <dbReference type="ChEBI" id="CHEBI:83421"/>
        <dbReference type="ChEBI" id="CHEBI:456216"/>
        <dbReference type="EC" id="2.7.11.1"/>
    </reaction>
</comment>
<keyword evidence="7" id="KW-0723">Serine/threonine-protein kinase</keyword>
<keyword evidence="27" id="KW-1185">Reference proteome</keyword>
<evidence type="ECO:0000256" key="22">
    <source>
        <dbReference type="PROSITE-ProRule" id="PRU10141"/>
    </source>
</evidence>
<evidence type="ECO:0000256" key="23">
    <source>
        <dbReference type="SAM" id="Phobius"/>
    </source>
</evidence>
<evidence type="ECO:0000256" key="8">
    <source>
        <dbReference type="ARBA" id="ARBA00022553"/>
    </source>
</evidence>
<dbReference type="GO" id="GO:0033612">
    <property type="term" value="F:receptor serine/threonine kinase binding"/>
    <property type="evidence" value="ECO:0007669"/>
    <property type="project" value="TreeGrafter"/>
</dbReference>
<dbReference type="InterPro" id="IPR017441">
    <property type="entry name" value="Protein_kinase_ATP_BS"/>
</dbReference>
<dbReference type="PANTHER" id="PTHR48056:SF35">
    <property type="entry name" value="LRR RECEPTOR-LIKE SERINE_THREONINE-PROTEIN KINASE HSL2"/>
    <property type="match status" value="1"/>
</dbReference>
<dbReference type="SUPFAM" id="SSF56112">
    <property type="entry name" value="Protein kinase-like (PK-like)"/>
    <property type="match status" value="1"/>
</dbReference>
<evidence type="ECO:0000256" key="19">
    <source>
        <dbReference type="ARBA" id="ARBA00023180"/>
    </source>
</evidence>
<dbReference type="FunFam" id="3.80.10.10:FF:000041">
    <property type="entry name" value="LRR receptor-like serine/threonine-protein kinase ERECTA"/>
    <property type="match status" value="1"/>
</dbReference>
<evidence type="ECO:0000256" key="14">
    <source>
        <dbReference type="ARBA" id="ARBA00022741"/>
    </source>
</evidence>
<dbReference type="Gene3D" id="1.10.510.10">
    <property type="entry name" value="Transferase(Phosphotransferase) domain 1"/>
    <property type="match status" value="1"/>
</dbReference>
<dbReference type="PROSITE" id="PS00108">
    <property type="entry name" value="PROTEIN_KINASE_ST"/>
    <property type="match status" value="1"/>
</dbReference>
<evidence type="ECO:0000256" key="18">
    <source>
        <dbReference type="ARBA" id="ARBA00023136"/>
    </source>
</evidence>
<feature type="domain" description="Protein kinase" evidence="25">
    <location>
        <begin position="690"/>
        <end position="979"/>
    </location>
</feature>
<evidence type="ECO:0000313" key="26">
    <source>
        <dbReference type="EMBL" id="KAG6385972.1"/>
    </source>
</evidence>
<feature type="chain" id="PRO_5036460046" description="non-specific serine/threonine protein kinase" evidence="24">
    <location>
        <begin position="29"/>
        <end position="993"/>
    </location>
</feature>
<sequence length="993" mass="109062">MAAANKSNNHQILINALLFITLCAVANSSNNRDAAVLLRVKEAQLHDPLRALHDWIESAPNAPCSWTGIACDAANRSVVAVDLSDFNISGNFPADFCRISSLRYINLTGNSLGGSITSDTIALCSHIAALNLSYNNFVGTLPEFPVKFANLTAVDFSYNNFSGEIPASFVNLPKLQVLMLGSNLLNGSIPEFVSNLTELTHLVLSVNPFIPSSLPFNIGRLVKLEWFESMYTNLIGEIPESIGDLASIRNFDVSNNNLAGKIPGTIGRLKYVVQIELFGNQFSGELPDTFSDLTSLRRFDASENNLTGRIPETLAGLQLKSLHLNDNFFDGEIPEIIATNPNLIELRLFNNKLSGAIPEYLGMNSDLEEIDVSNNNLEGFLPQNMCNRKKLQNLIVFGNRISGRIPASYGECSSLTYVRIQKNQLSGAVPYGFWGFIDLQYIELSDNMLEGSIPSSISGAKSLEQLLISGNKFSGSFPAEICGLQELRKIDSSRNQLSGELPSCITDMDKLQELHIQGNRLTGEIPKGVLSWGELTQLDFSENQFSGEIPSGLGDLPVLMFLNLSNNFLSGVIPGELTKLKLNEFNVSNNRLRGRVPLGFNTKFFLSSLMGNPDLCSPDLRPLPPCSRPKPVSLVMIVLLSVLAFVLVVSLVWLIYKTRKFIFGSRNRKPWKITSFQKVGFEEEQVLASLTDENLIGSGGSGQVYRVRLKSGQMVAAKRFWQPKGVAEADGMLRAEMETLGRIRHGNIVKLLFSCVGEDFMVLVYSYVENGSLGDVLYGDQGGLLLDWPKRFAIAVGAAQGLAYLHHDCVPAIVHRDVKPNNILLDEEFRPKVADFGLAKTLKQGDEAMSRVAGSYGYIAPEYGYTSRVTEKSDVYSFGVVLLELVTGKKANDESLGENNNIVKWVTTEALSCDRGSATGSIGITSLDRVLDPRMDASSIDYREAEKLLNVALSCTAELPTSRPSMRRVVELLKEHSATRSNSKHSAQNRYAI</sequence>
<evidence type="ECO:0000256" key="21">
    <source>
        <dbReference type="ARBA" id="ARBA00048679"/>
    </source>
</evidence>
<keyword evidence="15" id="KW-0418">Kinase</keyword>
<dbReference type="OrthoDB" id="2021138at2759"/>
<dbReference type="SUPFAM" id="SSF52058">
    <property type="entry name" value="L domain-like"/>
    <property type="match status" value="1"/>
</dbReference>
<keyword evidence="10" id="KW-0808">Transferase</keyword>
<evidence type="ECO:0000256" key="16">
    <source>
        <dbReference type="ARBA" id="ARBA00022840"/>
    </source>
</evidence>
<dbReference type="Proteomes" id="UP000298416">
    <property type="component" value="Unassembled WGS sequence"/>
</dbReference>
<feature type="signal peptide" evidence="24">
    <location>
        <begin position="1"/>
        <end position="28"/>
    </location>
</feature>
<dbReference type="InterPro" id="IPR013210">
    <property type="entry name" value="LRR_N_plant-typ"/>
</dbReference>
<reference evidence="26" key="2">
    <citation type="submission" date="2020-08" db="EMBL/GenBank/DDBJ databases">
        <title>Plant Genome Project.</title>
        <authorList>
            <person name="Zhang R.-G."/>
        </authorList>
    </citation>
    <scope>NUCLEOTIDE SEQUENCE</scope>
    <source>
        <strain evidence="26">Huo1</strain>
        <tissue evidence="26">Leaf</tissue>
    </source>
</reference>
<keyword evidence="13" id="KW-0677">Repeat</keyword>
<dbReference type="FunFam" id="3.80.10.10:FF:000275">
    <property type="entry name" value="Leucine-rich repeat receptor-like protein kinase"/>
    <property type="match status" value="1"/>
</dbReference>
<keyword evidence="9" id="KW-0433">Leucine-rich repeat</keyword>
<comment type="caution">
    <text evidence="26">The sequence shown here is derived from an EMBL/GenBank/DDBJ whole genome shotgun (WGS) entry which is preliminary data.</text>
</comment>
<dbReference type="Pfam" id="PF00069">
    <property type="entry name" value="Pkinase"/>
    <property type="match status" value="1"/>
</dbReference>
<dbReference type="GO" id="GO:0005886">
    <property type="term" value="C:plasma membrane"/>
    <property type="evidence" value="ECO:0007669"/>
    <property type="project" value="UniProtKB-SubCell"/>
</dbReference>
<comment type="subcellular location">
    <subcellularLocation>
        <location evidence="1">Cell membrane</location>
        <topology evidence="1">Single-pass membrane protein</topology>
    </subcellularLocation>
    <subcellularLocation>
        <location evidence="2">Membrane</location>
        <topology evidence="2">Single-pass type I membrane protein</topology>
    </subcellularLocation>
</comment>
<keyword evidence="12 24" id="KW-0732">Signal</keyword>
<proteinExistence type="inferred from homology"/>
<evidence type="ECO:0000256" key="4">
    <source>
        <dbReference type="ARBA" id="ARBA00009592"/>
    </source>
</evidence>
<dbReference type="EMBL" id="PNBA02000022">
    <property type="protein sequence ID" value="KAG6385972.1"/>
    <property type="molecule type" value="Genomic_DNA"/>
</dbReference>
<keyword evidence="8" id="KW-0597">Phosphoprotein</keyword>
<dbReference type="SMART" id="SM00220">
    <property type="entry name" value="S_TKc"/>
    <property type="match status" value="1"/>
</dbReference>
<dbReference type="InterPro" id="IPR050647">
    <property type="entry name" value="Plant_LRR-RLKs"/>
</dbReference>
<feature type="binding site" evidence="22">
    <location>
        <position position="718"/>
    </location>
    <ligand>
        <name>ATP</name>
        <dbReference type="ChEBI" id="CHEBI:30616"/>
    </ligand>
</feature>
<keyword evidence="18 23" id="KW-0472">Membrane</keyword>
<evidence type="ECO:0000256" key="10">
    <source>
        <dbReference type="ARBA" id="ARBA00022679"/>
    </source>
</evidence>
<dbReference type="GO" id="GO:0005524">
    <property type="term" value="F:ATP binding"/>
    <property type="evidence" value="ECO:0007669"/>
    <property type="project" value="UniProtKB-UniRule"/>
</dbReference>
<evidence type="ECO:0000256" key="11">
    <source>
        <dbReference type="ARBA" id="ARBA00022692"/>
    </source>
</evidence>
<dbReference type="AlphaFoldDB" id="A0A8X8W0T1"/>
<feature type="transmembrane region" description="Helical" evidence="23">
    <location>
        <begin position="634"/>
        <end position="656"/>
    </location>
</feature>
<organism evidence="26">
    <name type="scientific">Salvia splendens</name>
    <name type="common">Scarlet sage</name>
    <dbReference type="NCBI Taxonomy" id="180675"/>
    <lineage>
        <taxon>Eukaryota</taxon>
        <taxon>Viridiplantae</taxon>
        <taxon>Streptophyta</taxon>
        <taxon>Embryophyta</taxon>
        <taxon>Tracheophyta</taxon>
        <taxon>Spermatophyta</taxon>
        <taxon>Magnoliopsida</taxon>
        <taxon>eudicotyledons</taxon>
        <taxon>Gunneridae</taxon>
        <taxon>Pentapetalae</taxon>
        <taxon>asterids</taxon>
        <taxon>lamiids</taxon>
        <taxon>Lamiales</taxon>
        <taxon>Lamiaceae</taxon>
        <taxon>Nepetoideae</taxon>
        <taxon>Mentheae</taxon>
        <taxon>Salviinae</taxon>
        <taxon>Salvia</taxon>
        <taxon>Salvia subgen. Calosphace</taxon>
        <taxon>core Calosphace</taxon>
    </lineage>
</organism>
<evidence type="ECO:0000256" key="2">
    <source>
        <dbReference type="ARBA" id="ARBA00004479"/>
    </source>
</evidence>
<name>A0A8X8W0T1_SALSN</name>
<evidence type="ECO:0000313" key="27">
    <source>
        <dbReference type="Proteomes" id="UP000298416"/>
    </source>
</evidence>
<keyword evidence="17 23" id="KW-1133">Transmembrane helix</keyword>
<dbReference type="InterPro" id="IPR032675">
    <property type="entry name" value="LRR_dom_sf"/>
</dbReference>
<comment type="similarity">
    <text evidence="4">Belongs to the RLP family.</text>
</comment>
<comment type="catalytic activity">
    <reaction evidence="20">
        <text>L-threonyl-[protein] + ATP = O-phospho-L-threonyl-[protein] + ADP + H(+)</text>
        <dbReference type="Rhea" id="RHEA:46608"/>
        <dbReference type="Rhea" id="RHEA-COMP:11060"/>
        <dbReference type="Rhea" id="RHEA-COMP:11605"/>
        <dbReference type="ChEBI" id="CHEBI:15378"/>
        <dbReference type="ChEBI" id="CHEBI:30013"/>
        <dbReference type="ChEBI" id="CHEBI:30616"/>
        <dbReference type="ChEBI" id="CHEBI:61977"/>
        <dbReference type="ChEBI" id="CHEBI:456216"/>
        <dbReference type="EC" id="2.7.11.1"/>
    </reaction>
</comment>
<dbReference type="InterPro" id="IPR008271">
    <property type="entry name" value="Ser/Thr_kinase_AS"/>
</dbReference>
<dbReference type="FunFam" id="3.80.10.10:FF:000215">
    <property type="entry name" value="Receptor-like protein kinase HSL1"/>
    <property type="match status" value="1"/>
</dbReference>
<dbReference type="InterPro" id="IPR011009">
    <property type="entry name" value="Kinase-like_dom_sf"/>
</dbReference>
<comment type="similarity">
    <text evidence="3">Belongs to the protein kinase superfamily. Ser/Thr protein kinase family.</text>
</comment>
<evidence type="ECO:0000256" key="5">
    <source>
        <dbReference type="ARBA" id="ARBA00012513"/>
    </source>
</evidence>
<gene>
    <name evidence="26" type="ORF">SASPL_154855</name>
</gene>
<dbReference type="PANTHER" id="PTHR48056">
    <property type="entry name" value="LRR RECEPTOR-LIKE SERINE/THREONINE-PROTEIN KINASE-RELATED"/>
    <property type="match status" value="1"/>
</dbReference>
<dbReference type="Pfam" id="PF13855">
    <property type="entry name" value="LRR_8"/>
    <property type="match status" value="2"/>
</dbReference>
<keyword evidence="11 23" id="KW-0812">Transmembrane</keyword>
<evidence type="ECO:0000256" key="17">
    <source>
        <dbReference type="ARBA" id="ARBA00022989"/>
    </source>
</evidence>
<keyword evidence="14 22" id="KW-0547">Nucleotide-binding</keyword>
<evidence type="ECO:0000256" key="1">
    <source>
        <dbReference type="ARBA" id="ARBA00004162"/>
    </source>
</evidence>
<keyword evidence="19" id="KW-0325">Glycoprotein</keyword>
<keyword evidence="6" id="KW-1003">Cell membrane</keyword>
<dbReference type="Gene3D" id="3.80.10.10">
    <property type="entry name" value="Ribonuclease Inhibitor"/>
    <property type="match status" value="3"/>
</dbReference>
<evidence type="ECO:0000256" key="7">
    <source>
        <dbReference type="ARBA" id="ARBA00022527"/>
    </source>
</evidence>